<keyword evidence="6" id="KW-0472">Membrane</keyword>
<evidence type="ECO:0000256" key="5">
    <source>
        <dbReference type="RuleBase" id="RU003946"/>
    </source>
</evidence>
<feature type="binding site" evidence="4">
    <location>
        <position position="333"/>
    </location>
    <ligand>
        <name>Zn(2+)</name>
        <dbReference type="ChEBI" id="CHEBI:29105"/>
        <label>2</label>
    </ligand>
</feature>
<dbReference type="CDD" id="cd16012">
    <property type="entry name" value="ALP"/>
    <property type="match status" value="1"/>
</dbReference>
<accession>A0AAV5TNC4</accession>
<feature type="binding site" evidence="4">
    <location>
        <position position="328"/>
    </location>
    <ligand>
        <name>Mg(2+)</name>
        <dbReference type="ChEBI" id="CHEBI:18420"/>
    </ligand>
</feature>
<feature type="binding site" evidence="4">
    <location>
        <position position="178"/>
    </location>
    <ligand>
        <name>Mg(2+)</name>
        <dbReference type="ChEBI" id="CHEBI:18420"/>
    </ligand>
</feature>
<keyword evidence="6" id="KW-1133">Transmembrane helix</keyword>
<comment type="cofactor">
    <cofactor evidence="4">
        <name>Mg(2+)</name>
        <dbReference type="ChEBI" id="CHEBI:18420"/>
    </cofactor>
    <text evidence="4">Binds 1 Mg(2+) ion.</text>
</comment>
<feature type="binding site" evidence="4">
    <location>
        <position position="374"/>
    </location>
    <ligand>
        <name>Zn(2+)</name>
        <dbReference type="ChEBI" id="CHEBI:29105"/>
        <label>2</label>
    </ligand>
</feature>
<comment type="cofactor">
    <cofactor evidence="4">
        <name>Zn(2+)</name>
        <dbReference type="ChEBI" id="CHEBI:29105"/>
    </cofactor>
    <text evidence="4">Binds 2 Zn(2+) ions.</text>
</comment>
<dbReference type="InterPro" id="IPR001952">
    <property type="entry name" value="Alkaline_phosphatase"/>
</dbReference>
<dbReference type="GO" id="GO:0046872">
    <property type="term" value="F:metal ion binding"/>
    <property type="evidence" value="ECO:0007669"/>
    <property type="project" value="UniProtKB-KW"/>
</dbReference>
<dbReference type="SMART" id="SM00098">
    <property type="entry name" value="alkPPc"/>
    <property type="match status" value="1"/>
</dbReference>
<dbReference type="InterPro" id="IPR017850">
    <property type="entry name" value="Alkaline_phosphatase_core_sf"/>
</dbReference>
<keyword evidence="9" id="KW-1185">Reference proteome</keyword>
<reference evidence="8" key="1">
    <citation type="submission" date="2023-10" db="EMBL/GenBank/DDBJ databases">
        <title>Genome assembly of Pristionchus species.</title>
        <authorList>
            <person name="Yoshida K."/>
            <person name="Sommer R.J."/>
        </authorList>
    </citation>
    <scope>NUCLEOTIDE SEQUENCE</scope>
    <source>
        <strain evidence="8">RS0144</strain>
    </source>
</reference>
<feature type="binding site" evidence="4">
    <location>
        <position position="67"/>
    </location>
    <ligand>
        <name>Mg(2+)</name>
        <dbReference type="ChEBI" id="CHEBI:18420"/>
    </ligand>
</feature>
<dbReference type="PANTHER" id="PTHR11596:SF5">
    <property type="entry name" value="ALKALINE PHOSPHATASE"/>
    <property type="match status" value="1"/>
</dbReference>
<dbReference type="AlphaFoldDB" id="A0AAV5TNC4"/>
<feature type="active site" description="Phosphoserine intermediate" evidence="3">
    <location>
        <position position="117"/>
    </location>
</feature>
<evidence type="ECO:0000313" key="9">
    <source>
        <dbReference type="Proteomes" id="UP001432027"/>
    </source>
</evidence>
<dbReference type="EMBL" id="BTSX01000004">
    <property type="protein sequence ID" value="GMS95930.1"/>
    <property type="molecule type" value="Genomic_DNA"/>
</dbReference>
<organism evidence="8 9">
    <name type="scientific">Pristionchus entomophagus</name>
    <dbReference type="NCBI Taxonomy" id="358040"/>
    <lineage>
        <taxon>Eukaryota</taxon>
        <taxon>Metazoa</taxon>
        <taxon>Ecdysozoa</taxon>
        <taxon>Nematoda</taxon>
        <taxon>Chromadorea</taxon>
        <taxon>Rhabditida</taxon>
        <taxon>Rhabditina</taxon>
        <taxon>Diplogasteromorpha</taxon>
        <taxon>Diplogasteroidea</taxon>
        <taxon>Neodiplogasteridae</taxon>
        <taxon>Pristionchus</taxon>
    </lineage>
</organism>
<keyword evidence="4" id="KW-0862">Zinc</keyword>
<keyword evidence="2" id="KW-0597">Phosphoprotein</keyword>
<dbReference type="Gene3D" id="3.40.720.10">
    <property type="entry name" value="Alkaline Phosphatase, subunit A"/>
    <property type="match status" value="1"/>
</dbReference>
<dbReference type="GO" id="GO:0004035">
    <property type="term" value="F:alkaline phosphatase activity"/>
    <property type="evidence" value="ECO:0007669"/>
    <property type="project" value="UniProtKB-EC"/>
</dbReference>
<comment type="caution">
    <text evidence="8">The sequence shown here is derived from an EMBL/GenBank/DDBJ whole genome shotgun (WGS) entry which is preliminary data.</text>
</comment>
<sequence>SNPIVLQVMRLSTLLGLLATAISVHAQYQQSQIEFWNALGHEHLQQKLRWKGPTDKGPKNVIFFLGDGMGLSMVTAGRVISAEKAGRDYRNQKWSFEKFDFSGILKTSSYDFHTTDSAAGAMALFTGHKVEQNTLGRLPGFGETCAHGDASHINDGIAELALAKGLDVGVVSTTRLTDATPAANFAKGVHRLMEHDSSTQILNTSCTDIAQQILRHPADKFKVLMGGGHGFFTPTPDGYRTDGRNIEQEWESLPGHRTLLHTADDIRKHSVSADDQLLGVFHKSSFNYSLDEIDKEDPTQPRLVDMAMKAVEVLQKSSNTNGYYLMIEGGHIDLAEHENKMNLATAELEEFSHTIETIRRMVGDDTLIVVTADHGHALTLPGYVHKHNSILDAEVETDGMDADGKKIPNILFASGNGTTDRDTYTKEDSMKPHFQSVSAFNTTWGAHGGEDLGIWAQGPYSWLFSGSMENTQMAYLIKFLLCLDPKEPTLCGMKSGMKNTEESNNYATGPTVAALRNDSASSGPPTALITVLAVIAVTASLATVALSILLLRARKPNKVDAIEMNGKA</sequence>
<feature type="binding site" evidence="4">
    <location>
        <position position="447"/>
    </location>
    <ligand>
        <name>Zn(2+)</name>
        <dbReference type="ChEBI" id="CHEBI:29105"/>
        <label>2</label>
    </ligand>
</feature>
<dbReference type="PANTHER" id="PTHR11596">
    <property type="entry name" value="ALKALINE PHOSPHATASE"/>
    <property type="match status" value="1"/>
</dbReference>
<dbReference type="Pfam" id="PF00245">
    <property type="entry name" value="Alk_phosphatase"/>
    <property type="match status" value="1"/>
</dbReference>
<keyword evidence="6" id="KW-0812">Transmembrane</keyword>
<keyword evidence="7" id="KW-0732">Signal</keyword>
<feature type="signal peptide" evidence="7">
    <location>
        <begin position="1"/>
        <end position="26"/>
    </location>
</feature>
<feature type="binding site" evidence="4">
    <location>
        <position position="180"/>
    </location>
    <ligand>
        <name>Mg(2+)</name>
        <dbReference type="ChEBI" id="CHEBI:18420"/>
    </ligand>
</feature>
<name>A0AAV5TNC4_9BILA</name>
<feature type="chain" id="PRO_5043585383" description="alkaline phosphatase" evidence="7">
    <location>
        <begin position="27"/>
        <end position="568"/>
    </location>
</feature>
<feature type="non-terminal residue" evidence="8">
    <location>
        <position position="1"/>
    </location>
</feature>
<dbReference type="EC" id="3.1.3.1" evidence="1"/>
<dbReference type="Proteomes" id="UP001432027">
    <property type="component" value="Unassembled WGS sequence"/>
</dbReference>
<evidence type="ECO:0000256" key="6">
    <source>
        <dbReference type="SAM" id="Phobius"/>
    </source>
</evidence>
<feature type="transmembrane region" description="Helical" evidence="6">
    <location>
        <begin position="527"/>
        <end position="551"/>
    </location>
</feature>
<gene>
    <name evidence="8" type="ORF">PENTCL1PPCAC_18105</name>
</gene>
<evidence type="ECO:0000256" key="4">
    <source>
        <dbReference type="PIRSR" id="PIRSR601952-2"/>
    </source>
</evidence>
<keyword evidence="4" id="KW-0479">Metal-binding</keyword>
<evidence type="ECO:0000256" key="1">
    <source>
        <dbReference type="ARBA" id="ARBA00012647"/>
    </source>
</evidence>
<evidence type="ECO:0000313" key="8">
    <source>
        <dbReference type="EMBL" id="GMS95930.1"/>
    </source>
</evidence>
<evidence type="ECO:0000256" key="2">
    <source>
        <dbReference type="ARBA" id="ARBA00022553"/>
    </source>
</evidence>
<keyword evidence="4" id="KW-0460">Magnesium</keyword>
<evidence type="ECO:0000256" key="7">
    <source>
        <dbReference type="SAM" id="SignalP"/>
    </source>
</evidence>
<feature type="binding site" evidence="4">
    <location>
        <position position="67"/>
    </location>
    <ligand>
        <name>Zn(2+)</name>
        <dbReference type="ChEBI" id="CHEBI:29105"/>
        <label>2</label>
    </ligand>
</feature>
<dbReference type="PRINTS" id="PR00113">
    <property type="entry name" value="ALKPHPHTASE"/>
</dbReference>
<feature type="binding site" evidence="4">
    <location>
        <position position="373"/>
    </location>
    <ligand>
        <name>Zn(2+)</name>
        <dbReference type="ChEBI" id="CHEBI:29105"/>
        <label>2</label>
    </ligand>
</feature>
<dbReference type="SUPFAM" id="SSF53649">
    <property type="entry name" value="Alkaline phosphatase-like"/>
    <property type="match status" value="1"/>
</dbReference>
<proteinExistence type="inferred from homology"/>
<comment type="similarity">
    <text evidence="5">Belongs to the alkaline phosphatase family.</text>
</comment>
<feature type="binding site" evidence="4">
    <location>
        <position position="337"/>
    </location>
    <ligand>
        <name>Zn(2+)</name>
        <dbReference type="ChEBI" id="CHEBI:29105"/>
        <label>2</label>
    </ligand>
</feature>
<evidence type="ECO:0000256" key="3">
    <source>
        <dbReference type="PIRSR" id="PIRSR601952-1"/>
    </source>
</evidence>
<protein>
    <recommendedName>
        <fullName evidence="1">alkaline phosphatase</fullName>
        <ecNumber evidence="1">3.1.3.1</ecNumber>
    </recommendedName>
</protein>